<dbReference type="AlphaFoldDB" id="A0A1T4W5B6"/>
<dbReference type="STRING" id="92487.SAMN02745130_01065"/>
<evidence type="ECO:0000313" key="1">
    <source>
        <dbReference type="EMBL" id="SKA72423.1"/>
    </source>
</evidence>
<dbReference type="RefSeq" id="WP_078921544.1">
    <property type="nucleotide sequence ID" value="NZ_FUYB01000003.1"/>
</dbReference>
<dbReference type="EMBL" id="FUYB01000003">
    <property type="protein sequence ID" value="SKA72423.1"/>
    <property type="molecule type" value="Genomic_DNA"/>
</dbReference>
<dbReference type="Proteomes" id="UP000190460">
    <property type="component" value="Unassembled WGS sequence"/>
</dbReference>
<accession>A0A1T4W5B6</accession>
<name>A0A1T4W5B6_9GAMM</name>
<keyword evidence="2" id="KW-1185">Reference proteome</keyword>
<proteinExistence type="predicted"/>
<gene>
    <name evidence="1" type="ORF">SAMN02745130_01065</name>
</gene>
<reference evidence="1 2" key="1">
    <citation type="submission" date="2017-02" db="EMBL/GenBank/DDBJ databases">
        <authorList>
            <person name="Peterson S.W."/>
        </authorList>
    </citation>
    <scope>NUCLEOTIDE SEQUENCE [LARGE SCALE GENOMIC DNA]</scope>
    <source>
        <strain evidence="1 2">ATCC 49788</strain>
    </source>
</reference>
<dbReference type="OrthoDB" id="8654520at2"/>
<evidence type="ECO:0000313" key="2">
    <source>
        <dbReference type="Proteomes" id="UP000190460"/>
    </source>
</evidence>
<sequence>MELIKWIRPDWKDAGQYIDHGANLYMWYWEFLRRREDYQQDFYQHALETYELYCEVYSNLEFFKEQKLTVLTPNERGFTASIPDAYSKYLIAHCPNPAIDSPNPAIDSPRYFYYRSCNSIVAGKIGSEYEEKIVTYLSGNEMLFKFDLSMPIDAQLATAKEMVARDQKLYLYKKTGDENPKLIQRRAHTSKWVSYLRVLDAVHAGATLEEIGRCIEQMGDDDDRLEKRVGQKLVNAAKEVQFNFPF</sequence>
<organism evidence="1 2">
    <name type="scientific">Thiothrix eikelboomii</name>
    <dbReference type="NCBI Taxonomy" id="92487"/>
    <lineage>
        <taxon>Bacteria</taxon>
        <taxon>Pseudomonadati</taxon>
        <taxon>Pseudomonadota</taxon>
        <taxon>Gammaproteobacteria</taxon>
        <taxon>Thiotrichales</taxon>
        <taxon>Thiotrichaceae</taxon>
        <taxon>Thiothrix</taxon>
    </lineage>
</organism>
<protein>
    <submittedName>
        <fullName evidence="1">Uncharacterized protein</fullName>
    </submittedName>
</protein>